<keyword evidence="7 9" id="KW-0472">Membrane</keyword>
<keyword evidence="6 9" id="KW-1133">Transmembrane helix</keyword>
<evidence type="ECO:0000256" key="3">
    <source>
        <dbReference type="ARBA" id="ARBA00022475"/>
    </source>
</evidence>
<evidence type="ECO:0000256" key="5">
    <source>
        <dbReference type="ARBA" id="ARBA00022729"/>
    </source>
</evidence>
<evidence type="ECO:0000256" key="7">
    <source>
        <dbReference type="ARBA" id="ARBA00023136"/>
    </source>
</evidence>
<proteinExistence type="inferred from homology"/>
<feature type="region of interest" description="Disordered" evidence="8">
    <location>
        <begin position="125"/>
        <end position="146"/>
    </location>
</feature>
<dbReference type="PATRIC" id="fig|1359196.3.peg.443"/>
<dbReference type="Proteomes" id="UP000033475">
    <property type="component" value="Unassembled WGS sequence"/>
</dbReference>
<gene>
    <name evidence="10" type="ORF">RFEPED_0463</name>
</gene>
<comment type="similarity">
    <text evidence="2">Belongs to the TrbL/VirB6 family.</text>
</comment>
<dbReference type="InterPro" id="IPR023298">
    <property type="entry name" value="ATPase_P-typ_TM_dom_sf"/>
</dbReference>
<dbReference type="GO" id="GO:0005886">
    <property type="term" value="C:plasma membrane"/>
    <property type="evidence" value="ECO:0007669"/>
    <property type="project" value="UniProtKB-SubCell"/>
</dbReference>
<evidence type="ECO:0000256" key="6">
    <source>
        <dbReference type="ARBA" id="ARBA00022989"/>
    </source>
</evidence>
<reference evidence="10 11" key="1">
    <citation type="submission" date="2015-01" db="EMBL/GenBank/DDBJ databases">
        <title>Genome Sequencing of Rickettsiales.</title>
        <authorList>
            <person name="Daugherty S.C."/>
            <person name="Su Q."/>
            <person name="Abolude K."/>
            <person name="Beier-Sexton M."/>
            <person name="Carlyon J.A."/>
            <person name="Carter R."/>
            <person name="Day N.P."/>
            <person name="Dumler S.J."/>
            <person name="Dyachenko V."/>
            <person name="Godinez A."/>
            <person name="Kurtti T.J."/>
            <person name="Lichay M."/>
            <person name="Mullins K.E."/>
            <person name="Ott S."/>
            <person name="Pappas-Brown V."/>
            <person name="Paris D.H."/>
            <person name="Patel P."/>
            <person name="Richards A.L."/>
            <person name="Sadzewicz L."/>
            <person name="Sears K."/>
            <person name="Seidman D."/>
            <person name="Sengamalay N."/>
            <person name="Stenos J."/>
            <person name="Tallon L.J."/>
            <person name="Vincent G."/>
            <person name="Fraser C.M."/>
            <person name="Munderloh U."/>
            <person name="Dunning-Hotopp J.C."/>
        </authorList>
    </citation>
    <scope>NUCLEOTIDE SEQUENCE [LARGE SCALE GENOMIC DNA]</scope>
    <source>
        <strain evidence="10 11">Pedreira</strain>
    </source>
</reference>
<feature type="compositionally biased region" description="Basic and acidic residues" evidence="8">
    <location>
        <begin position="937"/>
        <end position="967"/>
    </location>
</feature>
<dbReference type="GO" id="GO:0030255">
    <property type="term" value="P:protein secretion by the type IV secretion system"/>
    <property type="evidence" value="ECO:0007669"/>
    <property type="project" value="InterPro"/>
</dbReference>
<comment type="subcellular location">
    <subcellularLocation>
        <location evidence="1">Cell membrane</location>
        <topology evidence="1">Multi-pass membrane protein</topology>
    </subcellularLocation>
</comment>
<name>A0A0F3MQU0_RICFI</name>
<feature type="transmembrane region" description="Helical" evidence="9">
    <location>
        <begin position="608"/>
        <end position="632"/>
    </location>
</feature>
<feature type="transmembrane region" description="Helical" evidence="9">
    <location>
        <begin position="795"/>
        <end position="813"/>
    </location>
</feature>
<evidence type="ECO:0000256" key="4">
    <source>
        <dbReference type="ARBA" id="ARBA00022692"/>
    </source>
</evidence>
<organism evidence="10 11">
    <name type="scientific">Rickettsia felis str. Pedreira</name>
    <dbReference type="NCBI Taxonomy" id="1359196"/>
    <lineage>
        <taxon>Bacteria</taxon>
        <taxon>Pseudomonadati</taxon>
        <taxon>Pseudomonadota</taxon>
        <taxon>Alphaproteobacteria</taxon>
        <taxon>Rickettsiales</taxon>
        <taxon>Rickettsiaceae</taxon>
        <taxon>Rickettsieae</taxon>
        <taxon>Rickettsia</taxon>
        <taxon>spotted fever group</taxon>
    </lineage>
</organism>
<sequence>MQSNLLKVLGVLAIVATLVCFIFAALGMIGAVKVGDGCYMRYAPDGKGGSDSITGTITLNANANYVNTSKMLPDGTTQLIPDPNRYGEWLNTQVLVENNQPVNLQVVGQVSLCLAYVPKDNVQFTESTRPGKSNLDDKGNMIPIPRITDANNPPLSLIMDAKNNEWRNIAELYANDRVLVSVSPNFANTDATVEDAFKGTKVTKNCSQGQTSYEPICGKYSVYHGEYVNDCEWRDKYWKCNYHHSCDTSFWGGCGLGCPCAFGKICCGEWICDSCGAWVNIRTSMPEAYKDDGSVTKAWSDNINNLFFDLFNLECSNNSKTLPNGQCPDAVRDRSPKNLDFIKGRCSGTWVEDQCNDGTVSTPELSNYKYFWYTADGKGGKGPTGLIYQMNDAGSVSQALPSKLEFAKFVADTDQPADYKDKDGKYLYKVIYNIPFNSNTEKSYLQYRLWSPTSQDASKNTGGYVLNIKQTKCYRENGNSFNDTFDDRGRVQYIIVKPSENPNTSGKTYSPQGINVNSDGKYNFNANEAGYIWMKILNDPSNNLRDYKDSEGNYKVHFSTSLKVGSFTIKVMNPLLELFKTKVQGAATSIFKNMVCYKANDSSSCTNFFTYIKAILILYVMTYGAMFLLGFAKINQKELVTRIAKIGVVSGLMNGNTFEFFNNYLFDAITNFSDAIIANMSGYSLYTSTNTISNPFMFLDAVMSKIFFSQTFIAQLLSLLSLGLSGIIYFIITFIAVGIVIITALRAVAVYIMAFMATCILIGIAPLFISFLLFDFTRYLFDNWVRFTIRYMIEPVVMMAGIIVLTQLFTIYLDFVLGYSVCWKCALPIKIPFIGTILPIALLNVPIFCINWFAPWGMDYMSGMMGVNMQNIVALVIIAYGMYGYVEFSGRMVAKLTSAAGPSATEIGGRMSHDAGQKALSPIGMDDKTRQGITGRAEARLKQRNKTLDQAEKNRKNTPKEGGEKTNAEPPQPEARG</sequence>
<dbReference type="Pfam" id="PF04610">
    <property type="entry name" value="TrbL"/>
    <property type="match status" value="1"/>
</dbReference>
<feature type="transmembrane region" description="Helical" evidence="9">
    <location>
        <begin position="833"/>
        <end position="854"/>
    </location>
</feature>
<keyword evidence="4 9" id="KW-0812">Transmembrane</keyword>
<evidence type="ECO:0000256" key="8">
    <source>
        <dbReference type="SAM" id="MobiDB-lite"/>
    </source>
</evidence>
<feature type="region of interest" description="Disordered" evidence="8">
    <location>
        <begin position="918"/>
        <end position="977"/>
    </location>
</feature>
<dbReference type="EMBL" id="LANQ01000001">
    <property type="protein sequence ID" value="KJV58090.1"/>
    <property type="molecule type" value="Genomic_DNA"/>
</dbReference>
<evidence type="ECO:0000313" key="10">
    <source>
        <dbReference type="EMBL" id="KJV58090.1"/>
    </source>
</evidence>
<keyword evidence="5" id="KW-0732">Signal</keyword>
<evidence type="ECO:0000256" key="1">
    <source>
        <dbReference type="ARBA" id="ARBA00004651"/>
    </source>
</evidence>
<dbReference type="InterPro" id="IPR007688">
    <property type="entry name" value="Conjugal_tfr_TrbL/VirB6"/>
</dbReference>
<dbReference type="AlphaFoldDB" id="A0A0F3MQU0"/>
<dbReference type="SUPFAM" id="SSF81665">
    <property type="entry name" value="Calcium ATPase, transmembrane domain M"/>
    <property type="match status" value="1"/>
</dbReference>
<protein>
    <submittedName>
        <fullName evidence="10">TrbL/VirB6 plasmid conjugal transfer family protein</fullName>
    </submittedName>
</protein>
<accession>A0A0F3MQU0</accession>
<evidence type="ECO:0000256" key="2">
    <source>
        <dbReference type="ARBA" id="ARBA00007802"/>
    </source>
</evidence>
<comment type="caution">
    <text evidence="10">The sequence shown here is derived from an EMBL/GenBank/DDBJ whole genome shotgun (WGS) entry which is preliminary data.</text>
</comment>
<feature type="transmembrane region" description="Helical" evidence="9">
    <location>
        <begin position="748"/>
        <end position="774"/>
    </location>
</feature>
<feature type="transmembrane region" description="Helical" evidence="9">
    <location>
        <begin position="866"/>
        <end position="886"/>
    </location>
</feature>
<feature type="transmembrane region" description="Helical" evidence="9">
    <location>
        <begin position="712"/>
        <end position="742"/>
    </location>
</feature>
<evidence type="ECO:0000256" key="9">
    <source>
        <dbReference type="SAM" id="Phobius"/>
    </source>
</evidence>
<keyword evidence="3" id="KW-1003">Cell membrane</keyword>
<evidence type="ECO:0000313" key="11">
    <source>
        <dbReference type="Proteomes" id="UP000033475"/>
    </source>
</evidence>